<dbReference type="OrthoDB" id="3552040at2759"/>
<keyword evidence="1" id="KW-0812">Transmembrane</keyword>
<protein>
    <submittedName>
        <fullName evidence="2">Uncharacterized protein</fullName>
    </submittedName>
</protein>
<sequence>MPTGALSISIPDTPNIPKITTKHSATRPTFFPTVAWWKSFPKPSFTNYYSSNYNIRRNKKDTHDENERRIMEEGLLSEGEREDFDGVIAGVRMGNESGSSYWKMVSDEGRRKGKLRLVVEVLGCVGVVVAVVGLGLLIFGRIPIRRGVFVKTEDYLRHSFQSLQRPFQSFVNAKTEIIKKGIQQYDSGPGGLGARLGEDFLCVLNTAPEINLINTKYRKTVQRLNLTSLESRQDLGF</sequence>
<keyword evidence="1" id="KW-1133">Transmembrane helix</keyword>
<dbReference type="VEuPathDB" id="FungiDB:sscle_11g080940"/>
<proteinExistence type="predicted"/>
<reference evidence="3" key="1">
    <citation type="journal article" date="2017" name="Genome Biol. Evol.">
        <title>The complete genome sequence of the phytopathogenic fungus Sclerotinia sclerotiorum reveals insights into the genome architecture of broad host range pathogens.</title>
        <authorList>
            <person name="Derbyshire M."/>
            <person name="Denton-Giles M."/>
            <person name="Hegedus D."/>
            <person name="Seifbarghy S."/>
            <person name="Rollins J."/>
            <person name="van Kan J."/>
            <person name="Seidl M.F."/>
            <person name="Faino L."/>
            <person name="Mbengue M."/>
            <person name="Navaud O."/>
            <person name="Raffaele S."/>
            <person name="Hammond-Kosack K."/>
            <person name="Heard S."/>
            <person name="Oliver R."/>
        </authorList>
    </citation>
    <scope>NUCLEOTIDE SEQUENCE [LARGE SCALE GENOMIC DNA]</scope>
    <source>
        <strain evidence="3">ATCC 18683 / 1980 / Ss-1</strain>
    </source>
</reference>
<keyword evidence="1" id="KW-0472">Membrane</keyword>
<evidence type="ECO:0000256" key="1">
    <source>
        <dbReference type="SAM" id="Phobius"/>
    </source>
</evidence>
<feature type="transmembrane region" description="Helical" evidence="1">
    <location>
        <begin position="117"/>
        <end position="139"/>
    </location>
</feature>
<dbReference type="Proteomes" id="UP000177798">
    <property type="component" value="Chromosome 11"/>
</dbReference>
<accession>A0A1D9QED5</accession>
<dbReference type="KEGG" id="ssl:SS1G_08100"/>
<dbReference type="EMBL" id="CP017824">
    <property type="protein sequence ID" value="APA13324.1"/>
    <property type="molecule type" value="Genomic_DNA"/>
</dbReference>
<dbReference type="RefSeq" id="XP_001591473.1">
    <property type="nucleotide sequence ID" value="XM_001591423.1"/>
</dbReference>
<gene>
    <name evidence="2" type="ORF">sscle_11g080940</name>
</gene>
<organism evidence="2 3">
    <name type="scientific">Sclerotinia sclerotiorum (strain ATCC 18683 / 1980 / Ss-1)</name>
    <name type="common">White mold</name>
    <name type="synonym">Whetzelinia sclerotiorum</name>
    <dbReference type="NCBI Taxonomy" id="665079"/>
    <lineage>
        <taxon>Eukaryota</taxon>
        <taxon>Fungi</taxon>
        <taxon>Dikarya</taxon>
        <taxon>Ascomycota</taxon>
        <taxon>Pezizomycotina</taxon>
        <taxon>Leotiomycetes</taxon>
        <taxon>Helotiales</taxon>
        <taxon>Sclerotiniaceae</taxon>
        <taxon>Sclerotinia</taxon>
    </lineage>
</organism>
<evidence type="ECO:0000313" key="3">
    <source>
        <dbReference type="Proteomes" id="UP000177798"/>
    </source>
</evidence>
<name>A0A1D9QED5_SCLS1</name>
<evidence type="ECO:0000313" key="2">
    <source>
        <dbReference type="EMBL" id="APA13324.1"/>
    </source>
</evidence>
<dbReference type="AlphaFoldDB" id="A0A1D9QED5"/>